<protein>
    <submittedName>
        <fullName evidence="1">Uncharacterized protein</fullName>
    </submittedName>
</protein>
<evidence type="ECO:0000313" key="2">
    <source>
        <dbReference type="Proteomes" id="UP000549394"/>
    </source>
</evidence>
<dbReference type="Proteomes" id="UP000549394">
    <property type="component" value="Unassembled WGS sequence"/>
</dbReference>
<evidence type="ECO:0000313" key="1">
    <source>
        <dbReference type="EMBL" id="CAD5124489.1"/>
    </source>
</evidence>
<reference evidence="1 2" key="1">
    <citation type="submission" date="2020-08" db="EMBL/GenBank/DDBJ databases">
        <authorList>
            <person name="Hejnol A."/>
        </authorList>
    </citation>
    <scope>NUCLEOTIDE SEQUENCE [LARGE SCALE GENOMIC DNA]</scope>
</reference>
<accession>A0A7I8W8P5</accession>
<dbReference type="AlphaFoldDB" id="A0A7I8W8P5"/>
<organism evidence="1 2">
    <name type="scientific">Dimorphilus gyrociliatus</name>
    <dbReference type="NCBI Taxonomy" id="2664684"/>
    <lineage>
        <taxon>Eukaryota</taxon>
        <taxon>Metazoa</taxon>
        <taxon>Spiralia</taxon>
        <taxon>Lophotrochozoa</taxon>
        <taxon>Annelida</taxon>
        <taxon>Polychaeta</taxon>
        <taxon>Polychaeta incertae sedis</taxon>
        <taxon>Dinophilidae</taxon>
        <taxon>Dimorphilus</taxon>
    </lineage>
</organism>
<sequence>MSLEEKGKFIPFHIALDNKNGTLKKVLEDNPLAFSSILRRVESNSKGIRNMIKLANYQHYFYTDVKTDPNPTDFFYFYKKNYWPIISLLIKNDNPRNLRLFLDKINLDEANFWRSSVINGLLFYSCKSMCFQSTKYLLSRYTFDFRSYMEDRRIGVIDCLKSIFENEKIYILEMIIQKSNLKSRKTYCFRLFKACMLSLMKVEHFRILWDYLAEKDDKRTVEELIDISLEYDRPDIFDFLINDRKNSFKLIIDSYFYQWYNDLRHENQSRSIGIYLVRHYSDKLIQFIEKDFTNDAEDLCDVAVYNFRLPGNSFKELEVYLSIGTFRRSFAKKLYLTILRQWFKGISHNFHSDDRAIRLMRLSNLLMKFSQMYKLSLEPFSKLFFKYCFKKLSIEEEYLDEFLKFAKYTYALLIKHGCLFNSYVRYLNDKELSKLMWLGLNGNISPKRKWLNDNGLPTIKSLCLLSSYVVRKHIKRPFSGSLDNLFGNNWILKDAINFGSLLENFLNIDLNEGNDKVTIKSLDYIYEENDSCYNCPISIPEHLRSENYVEPCYEIDAQNFRY</sequence>
<proteinExistence type="predicted"/>
<dbReference type="EMBL" id="CAJFCJ010000021">
    <property type="protein sequence ID" value="CAD5124489.1"/>
    <property type="molecule type" value="Genomic_DNA"/>
</dbReference>
<keyword evidence="2" id="KW-1185">Reference proteome</keyword>
<name>A0A7I8W8P5_9ANNE</name>
<gene>
    <name evidence="1" type="ORF">DGYR_LOCUS12024</name>
</gene>
<comment type="caution">
    <text evidence="1">The sequence shown here is derived from an EMBL/GenBank/DDBJ whole genome shotgun (WGS) entry which is preliminary data.</text>
</comment>